<organism evidence="1 2">
    <name type="scientific">Stackebrandtia albiflava</name>
    <dbReference type="NCBI Taxonomy" id="406432"/>
    <lineage>
        <taxon>Bacteria</taxon>
        <taxon>Bacillati</taxon>
        <taxon>Actinomycetota</taxon>
        <taxon>Actinomycetes</taxon>
        <taxon>Glycomycetales</taxon>
        <taxon>Glycomycetaceae</taxon>
        <taxon>Stackebrandtia</taxon>
    </lineage>
</organism>
<comment type="caution">
    <text evidence="1">The sequence shown here is derived from an EMBL/GenBank/DDBJ whole genome shotgun (WGS) entry which is preliminary data.</text>
</comment>
<proteinExistence type="predicted"/>
<evidence type="ECO:0000313" key="1">
    <source>
        <dbReference type="EMBL" id="TWJ12087.1"/>
    </source>
</evidence>
<sequence length="91" mass="9400">MTDTEMGRFSLGGGVFVVASSAAPHTVRLYSVQGGHRILACTVSVVEGSVAASWGAAWLGQPADWYAHVEAAAVEVYRAAAPHWSASEAGP</sequence>
<protein>
    <submittedName>
        <fullName evidence="1">Uncharacterized protein</fullName>
    </submittedName>
</protein>
<dbReference type="RefSeq" id="WP_147138918.1">
    <property type="nucleotide sequence ID" value="NZ_BAABIJ010000002.1"/>
</dbReference>
<evidence type="ECO:0000313" key="2">
    <source>
        <dbReference type="Proteomes" id="UP000321617"/>
    </source>
</evidence>
<gene>
    <name evidence="1" type="ORF">LX16_2835</name>
</gene>
<keyword evidence="2" id="KW-1185">Reference proteome</keyword>
<dbReference type="Proteomes" id="UP000321617">
    <property type="component" value="Unassembled WGS sequence"/>
</dbReference>
<reference evidence="1 2" key="1">
    <citation type="journal article" date="2013" name="Stand. Genomic Sci.">
        <title>Genomic Encyclopedia of Type Strains, Phase I: The one thousand microbial genomes (KMG-I) project.</title>
        <authorList>
            <person name="Kyrpides N.C."/>
            <person name="Woyke T."/>
            <person name="Eisen J.A."/>
            <person name="Garrity G."/>
            <person name="Lilburn T.G."/>
            <person name="Beck B.J."/>
            <person name="Whitman W.B."/>
            <person name="Hugenholtz P."/>
            <person name="Klenk H.P."/>
        </authorList>
    </citation>
    <scope>NUCLEOTIDE SEQUENCE [LARGE SCALE GENOMIC DNA]</scope>
    <source>
        <strain evidence="1 2">DSM 45044</strain>
    </source>
</reference>
<dbReference type="EMBL" id="VLLL01000006">
    <property type="protein sequence ID" value="TWJ12087.1"/>
    <property type="molecule type" value="Genomic_DNA"/>
</dbReference>
<name>A0A562V2Q3_9ACTN</name>
<accession>A0A562V2Q3</accession>
<dbReference type="AlphaFoldDB" id="A0A562V2Q3"/>